<feature type="transmembrane region" description="Helical" evidence="2">
    <location>
        <begin position="100"/>
        <end position="121"/>
    </location>
</feature>
<reference evidence="3 4" key="1">
    <citation type="submission" date="2024-01" db="EMBL/GenBank/DDBJ databases">
        <title>The genomes of 5 underutilized Papilionoideae crops provide insights into root nodulation and disease resistance.</title>
        <authorList>
            <person name="Yuan L."/>
        </authorList>
    </citation>
    <scope>NUCLEOTIDE SEQUENCE [LARGE SCALE GENOMIC DNA]</scope>
    <source>
        <strain evidence="3">LY-2023</strain>
        <tissue evidence="3">Leaf</tissue>
    </source>
</reference>
<accession>A0AAN9JPE1</accession>
<keyword evidence="2" id="KW-0812">Transmembrane</keyword>
<evidence type="ECO:0000313" key="3">
    <source>
        <dbReference type="EMBL" id="KAK7301507.1"/>
    </source>
</evidence>
<comment type="caution">
    <text evidence="3">The sequence shown here is derived from an EMBL/GenBank/DDBJ whole genome shotgun (WGS) entry which is preliminary data.</text>
</comment>
<dbReference type="AlphaFoldDB" id="A0AAN9JPE1"/>
<feature type="region of interest" description="Disordered" evidence="1">
    <location>
        <begin position="78"/>
        <end position="97"/>
    </location>
</feature>
<keyword evidence="2" id="KW-1133">Transmembrane helix</keyword>
<organism evidence="3 4">
    <name type="scientific">Clitoria ternatea</name>
    <name type="common">Butterfly pea</name>
    <dbReference type="NCBI Taxonomy" id="43366"/>
    <lineage>
        <taxon>Eukaryota</taxon>
        <taxon>Viridiplantae</taxon>
        <taxon>Streptophyta</taxon>
        <taxon>Embryophyta</taxon>
        <taxon>Tracheophyta</taxon>
        <taxon>Spermatophyta</taxon>
        <taxon>Magnoliopsida</taxon>
        <taxon>eudicotyledons</taxon>
        <taxon>Gunneridae</taxon>
        <taxon>Pentapetalae</taxon>
        <taxon>rosids</taxon>
        <taxon>fabids</taxon>
        <taxon>Fabales</taxon>
        <taxon>Fabaceae</taxon>
        <taxon>Papilionoideae</taxon>
        <taxon>50 kb inversion clade</taxon>
        <taxon>NPAAA clade</taxon>
        <taxon>indigoferoid/millettioid clade</taxon>
        <taxon>Phaseoleae</taxon>
        <taxon>Clitoria</taxon>
    </lineage>
</organism>
<evidence type="ECO:0000256" key="1">
    <source>
        <dbReference type="SAM" id="MobiDB-lite"/>
    </source>
</evidence>
<keyword evidence="2" id="KW-0472">Membrane</keyword>
<protein>
    <submittedName>
        <fullName evidence="3">Uncharacterized protein</fullName>
    </submittedName>
</protein>
<keyword evidence="4" id="KW-1185">Reference proteome</keyword>
<sequence>MWRPGLLEEEKWSAFAHEEGLLRWCPVAGSRFCSCVEGSERRRRRPNGSWSVGYARSGLGLSRGRRDWRRRSEEENRCRRRRSDGREADGSGGGGLPSSFFAVLCCLFRYFLLLMVIFLGFPGFGY</sequence>
<proteinExistence type="predicted"/>
<evidence type="ECO:0000313" key="4">
    <source>
        <dbReference type="Proteomes" id="UP001359559"/>
    </source>
</evidence>
<gene>
    <name evidence="3" type="ORF">RJT34_12373</name>
</gene>
<name>A0AAN9JPE1_CLITE</name>
<dbReference type="Proteomes" id="UP001359559">
    <property type="component" value="Unassembled WGS sequence"/>
</dbReference>
<dbReference type="EMBL" id="JAYKXN010000003">
    <property type="protein sequence ID" value="KAK7301507.1"/>
    <property type="molecule type" value="Genomic_DNA"/>
</dbReference>
<evidence type="ECO:0000256" key="2">
    <source>
        <dbReference type="SAM" id="Phobius"/>
    </source>
</evidence>